<comment type="caution">
    <text evidence="2">The sequence shown here is derived from an EMBL/GenBank/DDBJ whole genome shotgun (WGS) entry which is preliminary data.</text>
</comment>
<comment type="similarity">
    <text evidence="1">Belongs to the FAM154 family.</text>
</comment>
<name>A0A7L0W6H2_ALELA</name>
<dbReference type="Proteomes" id="UP000562322">
    <property type="component" value="Unassembled WGS sequence"/>
</dbReference>
<gene>
    <name evidence="2" type="primary">Saxo1</name>
    <name evidence="2" type="ORF">ALELAT_R12382</name>
</gene>
<proteinExistence type="inferred from homology"/>
<evidence type="ECO:0000256" key="1">
    <source>
        <dbReference type="ARBA" id="ARBA00008738"/>
    </source>
</evidence>
<dbReference type="PANTHER" id="PTHR31516">
    <property type="entry name" value="STABILIZER OF AXONEMAL MICROTUBULES 2"/>
    <property type="match status" value="1"/>
</dbReference>
<dbReference type="GO" id="GO:0036126">
    <property type="term" value="C:sperm flagellum"/>
    <property type="evidence" value="ECO:0007669"/>
    <property type="project" value="TreeGrafter"/>
</dbReference>
<feature type="non-terminal residue" evidence="2">
    <location>
        <position position="1"/>
    </location>
</feature>
<organism evidence="2 3">
    <name type="scientific">Alectura lathami</name>
    <name type="common">Australian brush turkey</name>
    <dbReference type="NCBI Taxonomy" id="81907"/>
    <lineage>
        <taxon>Eukaryota</taxon>
        <taxon>Metazoa</taxon>
        <taxon>Chordata</taxon>
        <taxon>Craniata</taxon>
        <taxon>Vertebrata</taxon>
        <taxon>Euteleostomi</taxon>
        <taxon>Archelosauria</taxon>
        <taxon>Archosauria</taxon>
        <taxon>Dinosauria</taxon>
        <taxon>Saurischia</taxon>
        <taxon>Theropoda</taxon>
        <taxon>Coelurosauria</taxon>
        <taxon>Aves</taxon>
        <taxon>Neognathae</taxon>
        <taxon>Galloanserae</taxon>
        <taxon>Galliformes</taxon>
        <taxon>Megapodiidae</taxon>
        <taxon>Alectura</taxon>
    </lineage>
</organism>
<evidence type="ECO:0000313" key="3">
    <source>
        <dbReference type="Proteomes" id="UP000562322"/>
    </source>
</evidence>
<protein>
    <submittedName>
        <fullName evidence="2">SAXO1 protein</fullName>
    </submittedName>
</protein>
<dbReference type="PANTHER" id="PTHR31516:SF9">
    <property type="entry name" value="STABILIZER OF AXONEMAL MICROTUBULES 1"/>
    <property type="match status" value="1"/>
</dbReference>
<dbReference type="EMBL" id="VXAV01003716">
    <property type="protein sequence ID" value="NXL86790.1"/>
    <property type="molecule type" value="Genomic_DNA"/>
</dbReference>
<dbReference type="GO" id="GO:0036064">
    <property type="term" value="C:ciliary basal body"/>
    <property type="evidence" value="ECO:0007669"/>
    <property type="project" value="TreeGrafter"/>
</dbReference>
<dbReference type="Pfam" id="PF05217">
    <property type="entry name" value="SAXO1-2"/>
    <property type="match status" value="1"/>
</dbReference>
<dbReference type="InterPro" id="IPR033336">
    <property type="entry name" value="SAXO1/2"/>
</dbReference>
<dbReference type="AlphaFoldDB" id="A0A7L0W6H2"/>
<keyword evidence="3" id="KW-1185">Reference proteome</keyword>
<reference evidence="2 3" key="1">
    <citation type="submission" date="2019-09" db="EMBL/GenBank/DDBJ databases">
        <title>Bird 10,000 Genomes (B10K) Project - Family phase.</title>
        <authorList>
            <person name="Zhang G."/>
        </authorList>
    </citation>
    <scope>NUCLEOTIDE SEQUENCE [LARGE SCALE GENOMIC DNA]</scope>
    <source>
        <strain evidence="2">B10K-DU-001-39</strain>
        <tissue evidence="2">Muscle</tissue>
    </source>
</reference>
<sequence>RCHRCPHLLTKICEKDEKQDVLSEYKEKYPLYLSTLPRDSFAPKAEYKMADIPMEGTSTTKRDYRAHEVLPQKLKEPEKYVKSDKSMDLTTIYRQDYKSHPTYQVPPYLPCERRYISDAKMNTKSTYKDDYMLWNEPKTELIRPVDSYRPPEEKYDYRTVVQDDYLYRGPVTTQSFKPLNLNCKSKTPFENRTNYRLNYVLHPLEKCYRHQYEKFKPSEVPFDGLTTHKVSYKGLHGKPAKLAKPLPPKLCHELPFSSATEFQEKYQPWPQPPVFMKKPVKYVPPLEKMDLHTTTQLHYKHPNGKPAKMCQPLAELQKSTEPFTSSSTMKQDYKPWMSKRVNPIIRAPGLTIPVKPMDCLTTFKTDYLPHPVTLRKACKPPWPVRRPHTLMDAKSIYATSYTPKGMVKCLASYKDPPGYVFEGINAGGHKLYLPASE</sequence>
<dbReference type="OrthoDB" id="365640at2759"/>
<dbReference type="GO" id="GO:0005814">
    <property type="term" value="C:centriole"/>
    <property type="evidence" value="ECO:0007669"/>
    <property type="project" value="TreeGrafter"/>
</dbReference>
<accession>A0A7L0W6H2</accession>
<dbReference type="GO" id="GO:0005879">
    <property type="term" value="C:axonemal microtubule"/>
    <property type="evidence" value="ECO:0007669"/>
    <property type="project" value="TreeGrafter"/>
</dbReference>
<dbReference type="GO" id="GO:0008017">
    <property type="term" value="F:microtubule binding"/>
    <property type="evidence" value="ECO:0007669"/>
    <property type="project" value="InterPro"/>
</dbReference>
<evidence type="ECO:0000313" key="2">
    <source>
        <dbReference type="EMBL" id="NXL86790.1"/>
    </source>
</evidence>
<feature type="non-terminal residue" evidence="2">
    <location>
        <position position="437"/>
    </location>
</feature>